<evidence type="ECO:0000256" key="1">
    <source>
        <dbReference type="SAM" id="Phobius"/>
    </source>
</evidence>
<protein>
    <submittedName>
        <fullName evidence="2">Uncharacterized protein</fullName>
    </submittedName>
</protein>
<name>A0ABX1RIR9_9PSEU</name>
<feature type="transmembrane region" description="Helical" evidence="1">
    <location>
        <begin position="12"/>
        <end position="34"/>
    </location>
</feature>
<comment type="caution">
    <text evidence="2">The sequence shown here is derived from an EMBL/GenBank/DDBJ whole genome shotgun (WGS) entry which is preliminary data.</text>
</comment>
<sequence length="65" mass="6413">MTVPPRARPRWLLHPVTAALTLLLVGAFAAFVAGTAVRDLAAGGALLLLVTVAGAAAGFANSGST</sequence>
<keyword evidence="1" id="KW-0472">Membrane</keyword>
<keyword evidence="1" id="KW-0812">Transmembrane</keyword>
<evidence type="ECO:0000313" key="2">
    <source>
        <dbReference type="EMBL" id="NMH79514.1"/>
    </source>
</evidence>
<accession>A0ABX1RIR9</accession>
<proteinExistence type="predicted"/>
<dbReference type="RefSeq" id="WP_169397577.1">
    <property type="nucleotide sequence ID" value="NZ_BAAAJH010000024.1"/>
</dbReference>
<dbReference type="EMBL" id="JAAXKY010000070">
    <property type="protein sequence ID" value="NMH79514.1"/>
    <property type="molecule type" value="Genomic_DNA"/>
</dbReference>
<organism evidence="2 3">
    <name type="scientific">Pseudonocardia xinjiangensis</name>
    <dbReference type="NCBI Taxonomy" id="75289"/>
    <lineage>
        <taxon>Bacteria</taxon>
        <taxon>Bacillati</taxon>
        <taxon>Actinomycetota</taxon>
        <taxon>Actinomycetes</taxon>
        <taxon>Pseudonocardiales</taxon>
        <taxon>Pseudonocardiaceae</taxon>
        <taxon>Pseudonocardia</taxon>
    </lineage>
</organism>
<gene>
    <name evidence="2" type="ORF">HF577_20765</name>
</gene>
<feature type="transmembrane region" description="Helical" evidence="1">
    <location>
        <begin position="40"/>
        <end position="60"/>
    </location>
</feature>
<evidence type="ECO:0000313" key="3">
    <source>
        <dbReference type="Proteomes" id="UP001296706"/>
    </source>
</evidence>
<dbReference type="Proteomes" id="UP001296706">
    <property type="component" value="Unassembled WGS sequence"/>
</dbReference>
<keyword evidence="1" id="KW-1133">Transmembrane helix</keyword>
<keyword evidence="3" id="KW-1185">Reference proteome</keyword>
<reference evidence="2 3" key="1">
    <citation type="submission" date="2020-04" db="EMBL/GenBank/DDBJ databases">
        <authorList>
            <person name="Klaysubun C."/>
            <person name="Duangmal K."/>
            <person name="Lipun K."/>
        </authorList>
    </citation>
    <scope>NUCLEOTIDE SEQUENCE [LARGE SCALE GENOMIC DNA]</scope>
    <source>
        <strain evidence="2 3">JCM 11839</strain>
    </source>
</reference>